<evidence type="ECO:0000313" key="2">
    <source>
        <dbReference type="Proteomes" id="UP000015106"/>
    </source>
</evidence>
<reference evidence="2" key="1">
    <citation type="journal article" date="2013" name="Nature">
        <title>Draft genome of the wheat A-genome progenitor Triticum urartu.</title>
        <authorList>
            <person name="Ling H.Q."/>
            <person name="Zhao S."/>
            <person name="Liu D."/>
            <person name="Wang J."/>
            <person name="Sun H."/>
            <person name="Zhang C."/>
            <person name="Fan H."/>
            <person name="Li D."/>
            <person name="Dong L."/>
            <person name="Tao Y."/>
            <person name="Gao C."/>
            <person name="Wu H."/>
            <person name="Li Y."/>
            <person name="Cui Y."/>
            <person name="Guo X."/>
            <person name="Zheng S."/>
            <person name="Wang B."/>
            <person name="Yu K."/>
            <person name="Liang Q."/>
            <person name="Yang W."/>
            <person name="Lou X."/>
            <person name="Chen J."/>
            <person name="Feng M."/>
            <person name="Jian J."/>
            <person name="Zhang X."/>
            <person name="Luo G."/>
            <person name="Jiang Y."/>
            <person name="Liu J."/>
            <person name="Wang Z."/>
            <person name="Sha Y."/>
            <person name="Zhang B."/>
            <person name="Wu H."/>
            <person name="Tang D."/>
            <person name="Shen Q."/>
            <person name="Xue P."/>
            <person name="Zou S."/>
            <person name="Wang X."/>
            <person name="Liu X."/>
            <person name="Wang F."/>
            <person name="Yang Y."/>
            <person name="An X."/>
            <person name="Dong Z."/>
            <person name="Zhang K."/>
            <person name="Zhang X."/>
            <person name="Luo M.C."/>
            <person name="Dvorak J."/>
            <person name="Tong Y."/>
            <person name="Wang J."/>
            <person name="Yang H."/>
            <person name="Li Z."/>
            <person name="Wang D."/>
            <person name="Zhang A."/>
            <person name="Wang J."/>
        </authorList>
    </citation>
    <scope>NUCLEOTIDE SEQUENCE</scope>
    <source>
        <strain evidence="2">cv. G1812</strain>
    </source>
</reference>
<dbReference type="Gramene" id="TuG1812G0200001103.01.T01">
    <property type="protein sequence ID" value="TuG1812G0200001103.01.T01"/>
    <property type="gene ID" value="TuG1812G0200001103.01"/>
</dbReference>
<accession>A0A8R7TDH4</accession>
<name>A0A8R7TDH4_TRIUA</name>
<proteinExistence type="predicted"/>
<organism evidence="1 2">
    <name type="scientific">Triticum urartu</name>
    <name type="common">Red wild einkorn</name>
    <name type="synonym">Crithodium urartu</name>
    <dbReference type="NCBI Taxonomy" id="4572"/>
    <lineage>
        <taxon>Eukaryota</taxon>
        <taxon>Viridiplantae</taxon>
        <taxon>Streptophyta</taxon>
        <taxon>Embryophyta</taxon>
        <taxon>Tracheophyta</taxon>
        <taxon>Spermatophyta</taxon>
        <taxon>Magnoliopsida</taxon>
        <taxon>Liliopsida</taxon>
        <taxon>Poales</taxon>
        <taxon>Poaceae</taxon>
        <taxon>BOP clade</taxon>
        <taxon>Pooideae</taxon>
        <taxon>Triticodae</taxon>
        <taxon>Triticeae</taxon>
        <taxon>Triticinae</taxon>
        <taxon>Triticum</taxon>
    </lineage>
</organism>
<keyword evidence="2" id="KW-1185">Reference proteome</keyword>
<dbReference type="AlphaFoldDB" id="A0A8R7TDH4"/>
<sequence>MALLRSKEEPVMLEVKREPRVQHLPRAYHRPLCVRRDGETHIVDMLVRHRNKQQLRLDKEHGRFRVEVEVERHAREVRADTVPRPMEAELLRWGQYRVVHPMALHVLHDLGRQDMVCGRGHQGVRRPDVEGAPAAEAVRVELEHLRRYRREPSPTQADANEVDVVHASTLDEVPVQQRRAPCVRLVRDVCPEPEEATPVEVLVLLADEAIGEARAGEAAV</sequence>
<reference evidence="1" key="3">
    <citation type="submission" date="2022-06" db="UniProtKB">
        <authorList>
            <consortium name="EnsemblPlants"/>
        </authorList>
    </citation>
    <scope>IDENTIFICATION</scope>
</reference>
<protein>
    <submittedName>
        <fullName evidence="1">Uncharacterized protein</fullName>
    </submittedName>
</protein>
<reference evidence="1" key="2">
    <citation type="submission" date="2018-03" db="EMBL/GenBank/DDBJ databases">
        <title>The Triticum urartu genome reveals the dynamic nature of wheat genome evolution.</title>
        <authorList>
            <person name="Ling H."/>
            <person name="Ma B."/>
            <person name="Shi X."/>
            <person name="Liu H."/>
            <person name="Dong L."/>
            <person name="Sun H."/>
            <person name="Cao Y."/>
            <person name="Gao Q."/>
            <person name="Zheng S."/>
            <person name="Li Y."/>
            <person name="Yu Y."/>
            <person name="Du H."/>
            <person name="Qi M."/>
            <person name="Li Y."/>
            <person name="Yu H."/>
            <person name="Cui Y."/>
            <person name="Wang N."/>
            <person name="Chen C."/>
            <person name="Wu H."/>
            <person name="Zhao Y."/>
            <person name="Zhang J."/>
            <person name="Li Y."/>
            <person name="Zhou W."/>
            <person name="Zhang B."/>
            <person name="Hu W."/>
            <person name="Eijk M."/>
            <person name="Tang J."/>
            <person name="Witsenboer H."/>
            <person name="Zhao S."/>
            <person name="Li Z."/>
            <person name="Zhang A."/>
            <person name="Wang D."/>
            <person name="Liang C."/>
        </authorList>
    </citation>
    <scope>NUCLEOTIDE SEQUENCE [LARGE SCALE GENOMIC DNA]</scope>
    <source>
        <strain evidence="1">cv. G1812</strain>
    </source>
</reference>
<dbReference type="EnsemblPlants" id="TuG1812G0200001103.01.T01">
    <property type="protein sequence ID" value="TuG1812G0200001103.01.T01"/>
    <property type="gene ID" value="TuG1812G0200001103.01"/>
</dbReference>
<dbReference type="Proteomes" id="UP000015106">
    <property type="component" value="Chromosome 2"/>
</dbReference>
<gene>
    <name evidence="1" type="primary">LOC125540992</name>
</gene>
<evidence type="ECO:0000313" key="1">
    <source>
        <dbReference type="EnsemblPlants" id="TuG1812G0200001103.01.T01"/>
    </source>
</evidence>